<evidence type="ECO:0000313" key="1">
    <source>
        <dbReference type="EMBL" id="KAF6033622.1"/>
    </source>
</evidence>
<sequence>MGDLTQLILFTPFYLQDEASIRKAMEYSNVVTNLAGREWETKLNAQVCETIFPATPPMTRDKLIREASSDILTGCPTLEDLEVKPSPLEPAARYLLKVHRDSPEYEDSLGEIDDAPPPPTVAEIEEAKKVYF</sequence>
<dbReference type="Proteomes" id="UP000593567">
    <property type="component" value="Unassembled WGS sequence"/>
</dbReference>
<protein>
    <submittedName>
        <fullName evidence="1">Ndufa9</fullName>
    </submittedName>
</protein>
<organism evidence="1 2">
    <name type="scientific">Bugula neritina</name>
    <name type="common">Brown bryozoan</name>
    <name type="synonym">Sertularia neritina</name>
    <dbReference type="NCBI Taxonomy" id="10212"/>
    <lineage>
        <taxon>Eukaryota</taxon>
        <taxon>Metazoa</taxon>
        <taxon>Spiralia</taxon>
        <taxon>Lophotrochozoa</taxon>
        <taxon>Bryozoa</taxon>
        <taxon>Gymnolaemata</taxon>
        <taxon>Cheilostomatida</taxon>
        <taxon>Flustrina</taxon>
        <taxon>Buguloidea</taxon>
        <taxon>Bugulidae</taxon>
        <taxon>Bugula</taxon>
    </lineage>
</organism>
<reference evidence="1" key="1">
    <citation type="submission" date="2020-06" db="EMBL/GenBank/DDBJ databases">
        <title>Draft genome of Bugula neritina, a colonial animal packing powerful symbionts and potential medicines.</title>
        <authorList>
            <person name="Rayko M."/>
        </authorList>
    </citation>
    <scope>NUCLEOTIDE SEQUENCE [LARGE SCALE GENOMIC DNA]</scope>
    <source>
        <strain evidence="1">Kwan_BN1</strain>
    </source>
</reference>
<dbReference type="EMBL" id="VXIV02001278">
    <property type="protein sequence ID" value="KAF6033622.1"/>
    <property type="molecule type" value="Genomic_DNA"/>
</dbReference>
<dbReference type="OrthoDB" id="275457at2759"/>
<evidence type="ECO:0000313" key="2">
    <source>
        <dbReference type="Proteomes" id="UP000593567"/>
    </source>
</evidence>
<accession>A0A7J7K4Q5</accession>
<comment type="caution">
    <text evidence="1">The sequence shown here is derived from an EMBL/GenBank/DDBJ whole genome shotgun (WGS) entry which is preliminary data.</text>
</comment>
<gene>
    <name evidence="1" type="ORF">EB796_008065</name>
</gene>
<keyword evidence="2" id="KW-1185">Reference proteome</keyword>
<proteinExistence type="predicted"/>
<name>A0A7J7K4Q5_BUGNE</name>
<dbReference type="AlphaFoldDB" id="A0A7J7K4Q5"/>